<dbReference type="PROSITE" id="PS00445">
    <property type="entry name" value="FGGY_KINASES_2"/>
    <property type="match status" value="1"/>
</dbReference>
<protein>
    <recommendedName>
        <fullName evidence="9">Xylulokinase</fullName>
    </recommendedName>
</protein>
<comment type="similarity">
    <text evidence="1 4">Belongs to the FGGY kinase family.</text>
</comment>
<dbReference type="Pfam" id="PF02782">
    <property type="entry name" value="FGGY_C"/>
    <property type="match status" value="1"/>
</dbReference>
<evidence type="ECO:0000256" key="1">
    <source>
        <dbReference type="ARBA" id="ARBA00009156"/>
    </source>
</evidence>
<dbReference type="InterPro" id="IPR043129">
    <property type="entry name" value="ATPase_NBD"/>
</dbReference>
<keyword evidence="3 4" id="KW-0418">Kinase</keyword>
<dbReference type="InterPro" id="IPR018484">
    <property type="entry name" value="FGGY_N"/>
</dbReference>
<sequence>MDRDYIISIDIGTSSCKTALFYKDGTIAGMASQEHGTVFGAGHVVEQSPEEWWKCSVKTIRQVLGTTGVRPSQIGVIGIDSHSSSVIPVSAEGKALYSAMIWTDRRAIQEKEWIDREVGQEVLTQINGNRNDESNAACKILWLKRNCPSLYRDTYKILNASGYMVYRMTGKFSSNISEGGLSQLLDIEKGRWSKELIDACGLDLEKLPDIYHCYEIVGGITAEAADQTGLESGTPVVAGTMDAVACGLGCGITKKGDAYITGGTVTALGVCTDKPLKNGTVHVYHHIVPGAWCNMAGVDYGGGNYRWFRDTFMEHTDTGEAYETMNRMAESVPPGAEKLLFLPTTVGQRCPQWDGLMRGVFLGVAPVHTKAHFVRAIMEGNAFAVREIMELMEELGAEVKNLMIAGGIARSRIWMEIFENILERPLYVAKFEEATVLGNMLNAAYGVGLLEDFHKARDYCRFQELPPDQEQSEKYQRLFEVYKKMYPALKERFRELSELDI</sequence>
<gene>
    <name evidence="7" type="ORF">H9Q79_11240</name>
</gene>
<dbReference type="PANTHER" id="PTHR43095:SF5">
    <property type="entry name" value="XYLULOSE KINASE"/>
    <property type="match status" value="1"/>
</dbReference>
<dbReference type="GO" id="GO:0016773">
    <property type="term" value="F:phosphotransferase activity, alcohol group as acceptor"/>
    <property type="evidence" value="ECO:0007669"/>
    <property type="project" value="InterPro"/>
</dbReference>
<dbReference type="CDD" id="cd07808">
    <property type="entry name" value="ASKHA_NBD_FGGY_EcXK-like"/>
    <property type="match status" value="1"/>
</dbReference>
<dbReference type="PANTHER" id="PTHR43095">
    <property type="entry name" value="SUGAR KINASE"/>
    <property type="match status" value="1"/>
</dbReference>
<feature type="domain" description="Carbohydrate kinase FGGY N-terminal" evidence="5">
    <location>
        <begin position="5"/>
        <end position="249"/>
    </location>
</feature>
<dbReference type="GO" id="GO:0005975">
    <property type="term" value="P:carbohydrate metabolic process"/>
    <property type="evidence" value="ECO:0007669"/>
    <property type="project" value="InterPro"/>
</dbReference>
<keyword evidence="8" id="KW-1185">Reference proteome</keyword>
<organism evidence="7 8">
    <name type="scientific">Wansuia hejianensis</name>
    <dbReference type="NCBI Taxonomy" id="2763667"/>
    <lineage>
        <taxon>Bacteria</taxon>
        <taxon>Bacillati</taxon>
        <taxon>Bacillota</taxon>
        <taxon>Clostridia</taxon>
        <taxon>Lachnospirales</taxon>
        <taxon>Lachnospiraceae</taxon>
        <taxon>Wansuia</taxon>
    </lineage>
</organism>
<evidence type="ECO:0000259" key="5">
    <source>
        <dbReference type="Pfam" id="PF00370"/>
    </source>
</evidence>
<dbReference type="InterPro" id="IPR018485">
    <property type="entry name" value="FGGY_C"/>
</dbReference>
<dbReference type="InterPro" id="IPR000577">
    <property type="entry name" value="Carb_kinase_FGGY"/>
</dbReference>
<evidence type="ECO:0000256" key="3">
    <source>
        <dbReference type="ARBA" id="ARBA00022777"/>
    </source>
</evidence>
<proteinExistence type="inferred from homology"/>
<evidence type="ECO:0000313" key="7">
    <source>
        <dbReference type="EMBL" id="QNM07501.1"/>
    </source>
</evidence>
<evidence type="ECO:0000259" key="6">
    <source>
        <dbReference type="Pfam" id="PF02782"/>
    </source>
</evidence>
<evidence type="ECO:0000256" key="2">
    <source>
        <dbReference type="ARBA" id="ARBA00022679"/>
    </source>
</evidence>
<evidence type="ECO:0008006" key="9">
    <source>
        <dbReference type="Google" id="ProtNLM"/>
    </source>
</evidence>
<reference evidence="7 8" key="1">
    <citation type="submission" date="2020-08" db="EMBL/GenBank/DDBJ databases">
        <authorList>
            <person name="Liu C."/>
            <person name="Sun Q."/>
        </authorList>
    </citation>
    <scope>NUCLEOTIDE SEQUENCE [LARGE SCALE GENOMIC DNA]</scope>
    <source>
        <strain evidence="7 8">NSJ-29</strain>
    </source>
</reference>
<dbReference type="Proteomes" id="UP000515860">
    <property type="component" value="Chromosome"/>
</dbReference>
<dbReference type="GO" id="GO:0016301">
    <property type="term" value="F:kinase activity"/>
    <property type="evidence" value="ECO:0007669"/>
    <property type="project" value="UniProtKB-KW"/>
</dbReference>
<dbReference type="RefSeq" id="WP_249328314.1">
    <property type="nucleotide sequence ID" value="NZ_CP060635.1"/>
</dbReference>
<dbReference type="PIRSF" id="PIRSF000538">
    <property type="entry name" value="GlpK"/>
    <property type="match status" value="1"/>
</dbReference>
<dbReference type="AlphaFoldDB" id="A0A7G9G9L9"/>
<dbReference type="EMBL" id="CP060635">
    <property type="protein sequence ID" value="QNM07501.1"/>
    <property type="molecule type" value="Genomic_DNA"/>
</dbReference>
<evidence type="ECO:0000256" key="4">
    <source>
        <dbReference type="RuleBase" id="RU003733"/>
    </source>
</evidence>
<name>A0A7G9G9L9_9FIRM</name>
<dbReference type="InterPro" id="IPR050406">
    <property type="entry name" value="FGGY_Carb_Kinase"/>
</dbReference>
<feature type="domain" description="Carbohydrate kinase FGGY C-terminal" evidence="6">
    <location>
        <begin position="258"/>
        <end position="446"/>
    </location>
</feature>
<dbReference type="Gene3D" id="3.30.420.40">
    <property type="match status" value="2"/>
</dbReference>
<dbReference type="Pfam" id="PF00370">
    <property type="entry name" value="FGGY_N"/>
    <property type="match status" value="1"/>
</dbReference>
<evidence type="ECO:0000313" key="8">
    <source>
        <dbReference type="Proteomes" id="UP000515860"/>
    </source>
</evidence>
<dbReference type="KEGG" id="whj:H9Q79_11240"/>
<dbReference type="InterPro" id="IPR018483">
    <property type="entry name" value="Carb_kinase_FGGY_CS"/>
</dbReference>
<accession>A0A7G9G9L9</accession>
<keyword evidence="2 4" id="KW-0808">Transferase</keyword>
<dbReference type="SUPFAM" id="SSF53067">
    <property type="entry name" value="Actin-like ATPase domain"/>
    <property type="match status" value="2"/>
</dbReference>